<name>A0AA35XUF2_METCP</name>
<sequence>MRRKTRQALALAGSWHALKRRDTVVLWCRGEDLNLHESPHMYLKHACLPISPPRQDDEARKPC</sequence>
<dbReference type="Proteomes" id="UP001158598">
    <property type="component" value="Chromosome"/>
</dbReference>
<gene>
    <name evidence="1" type="ORF">MCNOR_2636</name>
</gene>
<proteinExistence type="predicted"/>
<evidence type="ECO:0000313" key="1">
    <source>
        <dbReference type="EMBL" id="CAI8858566.1"/>
    </source>
</evidence>
<dbReference type="EMBL" id="OX458332">
    <property type="protein sequence ID" value="CAI8858566.1"/>
    <property type="molecule type" value="Genomic_DNA"/>
</dbReference>
<evidence type="ECO:0000313" key="2">
    <source>
        <dbReference type="Proteomes" id="UP001158598"/>
    </source>
</evidence>
<reference evidence="1" key="1">
    <citation type="submission" date="2023-03" db="EMBL/GenBank/DDBJ databases">
        <authorList>
            <person name="Pearce D."/>
        </authorList>
    </citation>
    <scope>NUCLEOTIDE SEQUENCE</scope>
    <source>
        <strain evidence="1">Mc</strain>
    </source>
</reference>
<accession>A0AA35XUF2</accession>
<dbReference type="AlphaFoldDB" id="A0AA35XUF2"/>
<organism evidence="1 2">
    <name type="scientific">Methylococcus capsulatus</name>
    <dbReference type="NCBI Taxonomy" id="414"/>
    <lineage>
        <taxon>Bacteria</taxon>
        <taxon>Pseudomonadati</taxon>
        <taxon>Pseudomonadota</taxon>
        <taxon>Gammaproteobacteria</taxon>
        <taxon>Methylococcales</taxon>
        <taxon>Methylococcaceae</taxon>
        <taxon>Methylococcus</taxon>
    </lineage>
</organism>
<protein>
    <submittedName>
        <fullName evidence="1">Uncharacterized protein</fullName>
    </submittedName>
</protein>